<comment type="caution">
    <text evidence="2">The sequence shown here is derived from an EMBL/GenBank/DDBJ whole genome shotgun (WGS) entry which is preliminary data.</text>
</comment>
<evidence type="ECO:0000313" key="2">
    <source>
        <dbReference type="EMBL" id="NYI07603.1"/>
    </source>
</evidence>
<name>A0A852ZYZ3_9ACTN</name>
<dbReference type="Proteomes" id="UP000567795">
    <property type="component" value="Unassembled WGS sequence"/>
</dbReference>
<keyword evidence="3" id="KW-1185">Reference proteome</keyword>
<accession>A0A852ZYZ3</accession>
<dbReference type="EMBL" id="JACBZD010000002">
    <property type="protein sequence ID" value="NYI07603.1"/>
    <property type="molecule type" value="Genomic_DNA"/>
</dbReference>
<sequence length="61" mass="6069">MTITKRLAVVAAGAIAAMGMAAPAATAVSFGDDGLFFEQVDFARAGDGAVAFSGTTVRIGF</sequence>
<protein>
    <submittedName>
        <fullName evidence="2">Thiamine pyrophosphate-dependent acetolactate synthase large subunit-like protein</fullName>
    </submittedName>
</protein>
<gene>
    <name evidence="2" type="ORF">FHU37_004632</name>
</gene>
<evidence type="ECO:0000256" key="1">
    <source>
        <dbReference type="SAM" id="SignalP"/>
    </source>
</evidence>
<organism evidence="2 3">
    <name type="scientific">Allostreptomyces psammosilenae</name>
    <dbReference type="NCBI Taxonomy" id="1892865"/>
    <lineage>
        <taxon>Bacteria</taxon>
        <taxon>Bacillati</taxon>
        <taxon>Actinomycetota</taxon>
        <taxon>Actinomycetes</taxon>
        <taxon>Kitasatosporales</taxon>
        <taxon>Streptomycetaceae</taxon>
        <taxon>Allostreptomyces</taxon>
    </lineage>
</organism>
<reference evidence="2 3" key="1">
    <citation type="submission" date="2020-07" db="EMBL/GenBank/DDBJ databases">
        <title>Sequencing the genomes of 1000 actinobacteria strains.</title>
        <authorList>
            <person name="Klenk H.-P."/>
        </authorList>
    </citation>
    <scope>NUCLEOTIDE SEQUENCE [LARGE SCALE GENOMIC DNA]</scope>
    <source>
        <strain evidence="2 3">DSM 42178</strain>
    </source>
</reference>
<dbReference type="RefSeq" id="WP_179816583.1">
    <property type="nucleotide sequence ID" value="NZ_JACBZD010000002.1"/>
</dbReference>
<dbReference type="AlphaFoldDB" id="A0A852ZYZ3"/>
<proteinExistence type="predicted"/>
<keyword evidence="1" id="KW-0732">Signal</keyword>
<evidence type="ECO:0000313" key="3">
    <source>
        <dbReference type="Proteomes" id="UP000567795"/>
    </source>
</evidence>
<feature type="signal peptide" evidence="1">
    <location>
        <begin position="1"/>
        <end position="21"/>
    </location>
</feature>
<feature type="chain" id="PRO_5039103348" evidence="1">
    <location>
        <begin position="22"/>
        <end position="61"/>
    </location>
</feature>